<keyword evidence="5" id="KW-1185">Reference proteome</keyword>
<keyword evidence="2" id="KW-0012">Acyltransferase</keyword>
<feature type="domain" description="N-acetyltransferase" evidence="3">
    <location>
        <begin position="21"/>
        <end position="164"/>
    </location>
</feature>
<dbReference type="PROSITE" id="PS51186">
    <property type="entry name" value="GNAT"/>
    <property type="match status" value="1"/>
</dbReference>
<dbReference type="EMBL" id="CP047898">
    <property type="protein sequence ID" value="QHK18907.1"/>
    <property type="molecule type" value="Genomic_DNA"/>
</dbReference>
<evidence type="ECO:0000256" key="2">
    <source>
        <dbReference type="ARBA" id="ARBA00023315"/>
    </source>
</evidence>
<dbReference type="GO" id="GO:0016747">
    <property type="term" value="F:acyltransferase activity, transferring groups other than amino-acyl groups"/>
    <property type="evidence" value="ECO:0007669"/>
    <property type="project" value="InterPro"/>
</dbReference>
<sequence length="165" mass="17709">MSAEKLALNLEEVSFEDPRAARLRDLLNKELLARYATAEEPTLPAAARSALSVPAEDFVANVLVVTSFGHAIGHGALRLLDGEWEVKRVIVDPAARGLGAATQLMAGLEQIAAAAGARRVILQTGGKQPEAEALYRKIGYKQIPVYPPYNTAIPSSVCFEKELEG</sequence>
<evidence type="ECO:0000313" key="4">
    <source>
        <dbReference type="EMBL" id="QHK18907.1"/>
    </source>
</evidence>
<dbReference type="SUPFAM" id="SSF55729">
    <property type="entry name" value="Acyl-CoA N-acyltransferases (Nat)"/>
    <property type="match status" value="1"/>
</dbReference>
<dbReference type="InterPro" id="IPR016181">
    <property type="entry name" value="Acyl_CoA_acyltransferase"/>
</dbReference>
<evidence type="ECO:0000259" key="3">
    <source>
        <dbReference type="PROSITE" id="PS51186"/>
    </source>
</evidence>
<dbReference type="Proteomes" id="UP000464186">
    <property type="component" value="Chromosome"/>
</dbReference>
<evidence type="ECO:0000313" key="5">
    <source>
        <dbReference type="Proteomes" id="UP000464186"/>
    </source>
</evidence>
<protein>
    <submittedName>
        <fullName evidence="4">GNAT family N-acetyltransferase</fullName>
    </submittedName>
</protein>
<reference evidence="4 5" key="1">
    <citation type="submission" date="2020-01" db="EMBL/GenBank/DDBJ databases">
        <title>Pseudarthrobacter psychrotolerans sp. nov., isolated from antarctic soil.</title>
        <authorList>
            <person name="Shin Y."/>
            <person name="Park W."/>
        </authorList>
    </citation>
    <scope>NUCLEOTIDE SEQUENCE [LARGE SCALE GENOMIC DNA]</scope>
    <source>
        <strain evidence="4 5">YJ56</strain>
    </source>
</reference>
<accession>A0A6P1NJD3</accession>
<dbReference type="InterPro" id="IPR050832">
    <property type="entry name" value="Bact_Acetyltransf"/>
</dbReference>
<dbReference type="KEGG" id="psey:GU243_03020"/>
<dbReference type="InterPro" id="IPR000182">
    <property type="entry name" value="GNAT_dom"/>
</dbReference>
<keyword evidence="1 4" id="KW-0808">Transferase</keyword>
<proteinExistence type="predicted"/>
<dbReference type="PANTHER" id="PTHR43877:SF2">
    <property type="entry name" value="AMINOALKYLPHOSPHONATE N-ACETYLTRANSFERASE-RELATED"/>
    <property type="match status" value="1"/>
</dbReference>
<name>A0A6P1NJD3_9MICC</name>
<dbReference type="AlphaFoldDB" id="A0A6P1NJD3"/>
<gene>
    <name evidence="4" type="ORF">GU243_03020</name>
</gene>
<dbReference type="PANTHER" id="PTHR43877">
    <property type="entry name" value="AMINOALKYLPHOSPHONATE N-ACETYLTRANSFERASE-RELATED-RELATED"/>
    <property type="match status" value="1"/>
</dbReference>
<dbReference type="Pfam" id="PF00583">
    <property type="entry name" value="Acetyltransf_1"/>
    <property type="match status" value="1"/>
</dbReference>
<evidence type="ECO:0000256" key="1">
    <source>
        <dbReference type="ARBA" id="ARBA00022679"/>
    </source>
</evidence>
<organism evidence="4 5">
    <name type="scientific">Pseudarthrobacter psychrotolerans</name>
    <dbReference type="NCBI Taxonomy" id="2697569"/>
    <lineage>
        <taxon>Bacteria</taxon>
        <taxon>Bacillati</taxon>
        <taxon>Actinomycetota</taxon>
        <taxon>Actinomycetes</taxon>
        <taxon>Micrococcales</taxon>
        <taxon>Micrococcaceae</taxon>
        <taxon>Pseudarthrobacter</taxon>
    </lineage>
</organism>
<dbReference type="CDD" id="cd04301">
    <property type="entry name" value="NAT_SF"/>
    <property type="match status" value="1"/>
</dbReference>
<dbReference type="Gene3D" id="3.40.630.30">
    <property type="match status" value="1"/>
</dbReference>